<feature type="domain" description="Tail sheath protein C-terminal" evidence="3">
    <location>
        <begin position="383"/>
        <end position="495"/>
    </location>
</feature>
<feature type="domain" description="Tail sheath protein subtilisin-like" evidence="2">
    <location>
        <begin position="211"/>
        <end position="374"/>
    </location>
</feature>
<gene>
    <name evidence="4" type="ORF">CBW21_22375</name>
</gene>
<dbReference type="PIRSF" id="PIRSF007349">
    <property type="entry name" value="Tsp_L"/>
    <property type="match status" value="1"/>
</dbReference>
<dbReference type="InterPro" id="IPR020287">
    <property type="entry name" value="Tail_sheath_C"/>
</dbReference>
<dbReference type="InterPro" id="IPR035089">
    <property type="entry name" value="Phage_sheath_subtilisin"/>
</dbReference>
<evidence type="ECO:0000259" key="3">
    <source>
        <dbReference type="Pfam" id="PF17482"/>
    </source>
</evidence>
<keyword evidence="5" id="KW-1185">Reference proteome</keyword>
<evidence type="ECO:0000256" key="1">
    <source>
        <dbReference type="ARBA" id="ARBA00008005"/>
    </source>
</evidence>
<name>A0A202B2C6_CHRVL</name>
<organism evidence="4 5">
    <name type="scientific">Chromobacterium violaceum</name>
    <dbReference type="NCBI Taxonomy" id="536"/>
    <lineage>
        <taxon>Bacteria</taxon>
        <taxon>Pseudomonadati</taxon>
        <taxon>Pseudomonadota</taxon>
        <taxon>Betaproteobacteria</taxon>
        <taxon>Neisseriales</taxon>
        <taxon>Chromobacteriaceae</taxon>
        <taxon>Chromobacterium</taxon>
    </lineage>
</organism>
<comment type="caution">
    <text evidence="4">The sequence shown here is derived from an EMBL/GenBank/DDBJ whole genome shotgun (WGS) entry which is preliminary data.</text>
</comment>
<dbReference type="AlphaFoldDB" id="A0A202B2C6"/>
<proteinExistence type="inferred from homology"/>
<dbReference type="Proteomes" id="UP000196342">
    <property type="component" value="Unassembled WGS sequence"/>
</dbReference>
<sequence length="498" mass="52398">MTIPFKTIPQQLRVPLFYAEMDNSRANTAQAAQRALIIGQVIAAAITAGTVPNVPVISQGVADAQTVGGPNSMLALLTAWYRKNDQFGEVWYLPLADDPAATAAAGSITISSAPTAAGTFYLYVAGIRYAIPVLPTQTAAQIAASIATTLSADSGCPLAAANTANSAVVTLTAVNKGPCGNDIDLRLNYLGPTGGETMPAGLGVQIAAMSGGATAPSLATALANLGDQPFDFIVCPFNDTTSLNALQQFMNDQTGRWSYSKQLYGHVFAARSGTLGALTTFGVTRNNQHETVMGCYDSPTPAWLWAAATAAATAVSVRADPAQPLQTVPLIGVLAPPLQSRFQLTDRNTLLYDGISTFTVAQDGTVAIENLITTYQKNAFGNADNSYLEVETMFTLAYVVRFLRTRITSKFARAKLAADGTKFAAGSNIVTPSIIRGELVAAYGELEFAGIVQNSAAFKTGLVVELDANNPGRVNVLAPPTLVNQLRIFALLNQFRLM</sequence>
<dbReference type="RefSeq" id="WP_087698898.1">
    <property type="nucleotide sequence ID" value="NZ_NHOO01000032.1"/>
</dbReference>
<accession>A0A202B2C6</accession>
<dbReference type="InterPro" id="IPR007067">
    <property type="entry name" value="Tail_sheath"/>
</dbReference>
<evidence type="ECO:0000259" key="2">
    <source>
        <dbReference type="Pfam" id="PF04984"/>
    </source>
</evidence>
<dbReference type="Pfam" id="PF17482">
    <property type="entry name" value="Phage_sheath_1C"/>
    <property type="match status" value="1"/>
</dbReference>
<protein>
    <submittedName>
        <fullName evidence="4">Phage tail protein</fullName>
    </submittedName>
</protein>
<dbReference type="EMBL" id="NHOO01000032">
    <property type="protein sequence ID" value="OVE45588.1"/>
    <property type="molecule type" value="Genomic_DNA"/>
</dbReference>
<reference evidence="4 5" key="1">
    <citation type="submission" date="2017-05" db="EMBL/GenBank/DDBJ databases">
        <title>Chromobacterium violaceum GHPS1 isolated from Hydrocarbon polluted soil in French Guiana display an awesome secondary metabolite arsenal and a battery of drug and heavy-metal-resistance and detoxification of xenobiotics proteins.</title>
        <authorList>
            <person name="Belbahri L."/>
        </authorList>
    </citation>
    <scope>NUCLEOTIDE SEQUENCE [LARGE SCALE GENOMIC DNA]</scope>
    <source>
        <strain evidence="4 5">GHPS1</strain>
    </source>
</reference>
<evidence type="ECO:0000313" key="5">
    <source>
        <dbReference type="Proteomes" id="UP000196342"/>
    </source>
</evidence>
<dbReference type="Pfam" id="PF04984">
    <property type="entry name" value="Phage_sheath_1"/>
    <property type="match status" value="1"/>
</dbReference>
<comment type="similarity">
    <text evidence="1">Belongs to the myoviridae tail sheath protein family.</text>
</comment>
<evidence type="ECO:0000313" key="4">
    <source>
        <dbReference type="EMBL" id="OVE45588.1"/>
    </source>
</evidence>